<dbReference type="EMBL" id="BMAW01106157">
    <property type="protein sequence ID" value="GFT22816.1"/>
    <property type="molecule type" value="Genomic_DNA"/>
</dbReference>
<reference evidence="2" key="1">
    <citation type="submission" date="2020-08" db="EMBL/GenBank/DDBJ databases">
        <title>Multicomponent nature underlies the extraordinary mechanical properties of spider dragline silk.</title>
        <authorList>
            <person name="Kono N."/>
            <person name="Nakamura H."/>
            <person name="Mori M."/>
            <person name="Yoshida Y."/>
            <person name="Ohtoshi R."/>
            <person name="Malay A.D."/>
            <person name="Moran D.A.P."/>
            <person name="Tomita M."/>
            <person name="Numata K."/>
            <person name="Arakawa K."/>
        </authorList>
    </citation>
    <scope>NUCLEOTIDE SEQUENCE</scope>
</reference>
<dbReference type="Pfam" id="PF14529">
    <property type="entry name" value="Exo_endo_phos_2"/>
    <property type="match status" value="1"/>
</dbReference>
<dbReference type="SUPFAM" id="SSF56219">
    <property type="entry name" value="DNase I-like"/>
    <property type="match status" value="1"/>
</dbReference>
<feature type="domain" description="Endonuclease/exonuclease/phosphatase" evidence="1">
    <location>
        <begin position="12"/>
        <end position="99"/>
    </location>
</feature>
<name>A0A8X6TLE5_NEPPI</name>
<dbReference type="AlphaFoldDB" id="A0A8X6TLE5"/>
<dbReference type="OrthoDB" id="6437038at2759"/>
<evidence type="ECO:0000313" key="2">
    <source>
        <dbReference type="EMBL" id="GFT22816.1"/>
    </source>
</evidence>
<dbReference type="Proteomes" id="UP000887013">
    <property type="component" value="Unassembled WGS sequence"/>
</dbReference>
<sequence>MLKELSIYKISNHSLLTGDFNARSPIWGYDFTDTRGDSLIDFALHHNLNFLNIPELGPIFVAYSGKGNPDISLISNSIIYLVDRWEVLDLESLSDHRFVSVHLRCDLNNSEFYLEIKYGINKYLKKFKKSYPKFIQTVESIWNSDQLEEFANLLISTVRSSAFISFRIRRVLVTPVFS</sequence>
<keyword evidence="2" id="KW-0808">Transferase</keyword>
<accession>A0A8X6TLE5</accession>
<dbReference type="InterPro" id="IPR005135">
    <property type="entry name" value="Endo/exonuclease/phosphatase"/>
</dbReference>
<dbReference type="InterPro" id="IPR036691">
    <property type="entry name" value="Endo/exonu/phosph_ase_sf"/>
</dbReference>
<keyword evidence="2" id="KW-0548">Nucleotidyltransferase</keyword>
<evidence type="ECO:0000313" key="3">
    <source>
        <dbReference type="Proteomes" id="UP000887013"/>
    </source>
</evidence>
<keyword evidence="3" id="KW-1185">Reference proteome</keyword>
<protein>
    <submittedName>
        <fullName evidence="2">Reverse transcriptase domain-containing protein</fullName>
    </submittedName>
</protein>
<dbReference type="Gene3D" id="3.60.10.10">
    <property type="entry name" value="Endonuclease/exonuclease/phosphatase"/>
    <property type="match status" value="1"/>
</dbReference>
<gene>
    <name evidence="2" type="primary">R1A1-elementORF2_67</name>
    <name evidence="2" type="ORF">NPIL_274601</name>
</gene>
<keyword evidence="2" id="KW-0695">RNA-directed DNA polymerase</keyword>
<comment type="caution">
    <text evidence="2">The sequence shown here is derived from an EMBL/GenBank/DDBJ whole genome shotgun (WGS) entry which is preliminary data.</text>
</comment>
<evidence type="ECO:0000259" key="1">
    <source>
        <dbReference type="Pfam" id="PF14529"/>
    </source>
</evidence>
<dbReference type="GO" id="GO:0003964">
    <property type="term" value="F:RNA-directed DNA polymerase activity"/>
    <property type="evidence" value="ECO:0007669"/>
    <property type="project" value="UniProtKB-KW"/>
</dbReference>
<organism evidence="2 3">
    <name type="scientific">Nephila pilipes</name>
    <name type="common">Giant wood spider</name>
    <name type="synonym">Nephila maculata</name>
    <dbReference type="NCBI Taxonomy" id="299642"/>
    <lineage>
        <taxon>Eukaryota</taxon>
        <taxon>Metazoa</taxon>
        <taxon>Ecdysozoa</taxon>
        <taxon>Arthropoda</taxon>
        <taxon>Chelicerata</taxon>
        <taxon>Arachnida</taxon>
        <taxon>Araneae</taxon>
        <taxon>Araneomorphae</taxon>
        <taxon>Entelegynae</taxon>
        <taxon>Araneoidea</taxon>
        <taxon>Nephilidae</taxon>
        <taxon>Nephila</taxon>
    </lineage>
</organism>
<proteinExistence type="predicted"/>